<dbReference type="Gene3D" id="3.40.50.150">
    <property type="entry name" value="Vaccinia Virus protein VP39"/>
    <property type="match status" value="1"/>
</dbReference>
<gene>
    <name evidence="7" type="primary">trmB</name>
    <name evidence="8" type="ORF">C7460_11932</name>
</gene>
<keyword evidence="3 7" id="KW-0489">Methyltransferase</keyword>
<feature type="binding site" evidence="7">
    <location>
        <position position="71"/>
    </location>
    <ligand>
        <name>S-adenosyl-L-methionine</name>
        <dbReference type="ChEBI" id="CHEBI:59789"/>
    </ligand>
</feature>
<dbReference type="InterPro" id="IPR029063">
    <property type="entry name" value="SAM-dependent_MTases_sf"/>
</dbReference>
<dbReference type="EC" id="2.1.1.33" evidence="7"/>
<dbReference type="PROSITE" id="PS51625">
    <property type="entry name" value="SAM_MT_TRMB"/>
    <property type="match status" value="1"/>
</dbReference>
<keyword evidence="9" id="KW-1185">Reference proteome</keyword>
<dbReference type="InterPro" id="IPR055361">
    <property type="entry name" value="tRNA_methyltr_TrmB_bact"/>
</dbReference>
<name>A0A3D9KYP8_MARFU</name>
<comment type="caution">
    <text evidence="8">The sequence shown here is derived from an EMBL/GenBank/DDBJ whole genome shotgun (WGS) entry which is preliminary data.</text>
</comment>
<organism evidence="8 9">
    <name type="scientific">Marinoscillum furvescens DSM 4134</name>
    <dbReference type="NCBI Taxonomy" id="1122208"/>
    <lineage>
        <taxon>Bacteria</taxon>
        <taxon>Pseudomonadati</taxon>
        <taxon>Bacteroidota</taxon>
        <taxon>Cytophagia</taxon>
        <taxon>Cytophagales</taxon>
        <taxon>Reichenbachiellaceae</taxon>
        <taxon>Marinoscillum</taxon>
    </lineage>
</organism>
<evidence type="ECO:0000313" key="8">
    <source>
        <dbReference type="EMBL" id="RED94921.1"/>
    </source>
</evidence>
<comment type="pathway">
    <text evidence="7">tRNA modification; N(7)-methylguanine-tRNA biosynthesis.</text>
</comment>
<evidence type="ECO:0000256" key="3">
    <source>
        <dbReference type="ARBA" id="ARBA00022603"/>
    </source>
</evidence>
<keyword evidence="5 7" id="KW-0949">S-adenosyl-L-methionine</keyword>
<evidence type="ECO:0000256" key="5">
    <source>
        <dbReference type="ARBA" id="ARBA00022691"/>
    </source>
</evidence>
<dbReference type="Proteomes" id="UP000256779">
    <property type="component" value="Unassembled WGS sequence"/>
</dbReference>
<dbReference type="InterPro" id="IPR003358">
    <property type="entry name" value="tRNA_(Gua-N-7)_MeTrfase_Trmb"/>
</dbReference>
<dbReference type="OrthoDB" id="9802090at2"/>
<keyword evidence="6 7" id="KW-0819">tRNA processing</keyword>
<dbReference type="PANTHER" id="PTHR23417:SF14">
    <property type="entry name" value="PENTACOTRIPEPTIDE-REPEAT REGION OF PRORP DOMAIN-CONTAINING PROTEIN"/>
    <property type="match status" value="1"/>
</dbReference>
<dbReference type="UniPathway" id="UPA00989"/>
<evidence type="ECO:0000256" key="4">
    <source>
        <dbReference type="ARBA" id="ARBA00022679"/>
    </source>
</evidence>
<dbReference type="HAMAP" id="MF_01057">
    <property type="entry name" value="tRNA_methyltr_TrmB"/>
    <property type="match status" value="1"/>
</dbReference>
<protein>
    <recommendedName>
        <fullName evidence="7">tRNA (guanine-N(7)-)-methyltransferase</fullName>
        <ecNumber evidence="7">2.1.1.33</ecNumber>
    </recommendedName>
    <alternativeName>
        <fullName evidence="7">tRNA (guanine(46)-N(7))-methyltransferase</fullName>
    </alternativeName>
    <alternativeName>
        <fullName evidence="7">tRNA(m7G46)-methyltransferase</fullName>
    </alternativeName>
</protein>
<evidence type="ECO:0000313" key="9">
    <source>
        <dbReference type="Proteomes" id="UP000256779"/>
    </source>
</evidence>
<dbReference type="NCBIfam" id="TIGR00091">
    <property type="entry name" value="tRNA (guanosine(46)-N7)-methyltransferase TrmB"/>
    <property type="match status" value="1"/>
</dbReference>
<keyword evidence="4 7" id="KW-0808">Transferase</keyword>
<comment type="similarity">
    <text evidence="7">Belongs to the class I-like SAM-binding methyltransferase superfamily. TrmB family.</text>
</comment>
<comment type="catalytic activity">
    <reaction evidence="1 7">
        <text>guanosine(46) in tRNA + S-adenosyl-L-methionine = N(7)-methylguanosine(46) in tRNA + S-adenosyl-L-homocysteine</text>
        <dbReference type="Rhea" id="RHEA:42708"/>
        <dbReference type="Rhea" id="RHEA-COMP:10188"/>
        <dbReference type="Rhea" id="RHEA-COMP:10189"/>
        <dbReference type="ChEBI" id="CHEBI:57856"/>
        <dbReference type="ChEBI" id="CHEBI:59789"/>
        <dbReference type="ChEBI" id="CHEBI:74269"/>
        <dbReference type="ChEBI" id="CHEBI:74480"/>
        <dbReference type="EC" id="2.1.1.33"/>
    </reaction>
</comment>
<feature type="binding site" evidence="7">
    <location>
        <position position="46"/>
    </location>
    <ligand>
        <name>S-adenosyl-L-methionine</name>
        <dbReference type="ChEBI" id="CHEBI:59789"/>
    </ligand>
</feature>
<dbReference type="PANTHER" id="PTHR23417">
    <property type="entry name" value="3-DEOXY-D-MANNO-OCTULOSONIC-ACID TRANSFERASE/TRNA GUANINE-N 7 - -METHYLTRANSFERASE"/>
    <property type="match status" value="1"/>
</dbReference>
<dbReference type="EMBL" id="QREG01000019">
    <property type="protein sequence ID" value="RED94921.1"/>
    <property type="molecule type" value="Genomic_DNA"/>
</dbReference>
<accession>A0A3D9KYP8</accession>
<feature type="binding site" evidence="7">
    <location>
        <position position="156"/>
    </location>
    <ligand>
        <name>substrate</name>
    </ligand>
</feature>
<evidence type="ECO:0000256" key="7">
    <source>
        <dbReference type="HAMAP-Rule" id="MF_01057"/>
    </source>
</evidence>
<evidence type="ECO:0000256" key="1">
    <source>
        <dbReference type="ARBA" id="ARBA00000142"/>
    </source>
</evidence>
<feature type="binding site" evidence="7">
    <location>
        <position position="120"/>
    </location>
    <ligand>
        <name>S-adenosyl-L-methionine</name>
        <dbReference type="ChEBI" id="CHEBI:59789"/>
    </ligand>
</feature>
<comment type="caution">
    <text evidence="7">Lacks conserved residue(s) required for the propagation of feature annotation.</text>
</comment>
<sequence length="238" mass="28129">MRQKLKRFAENARRANIIEPGKPLFEEIKGQWNQLYFKNERPITVELGCGNGEYTVGLAEVDPQSNYIGVDLKGDRLYQGSTHAIEHKLANVGFLRTQIHQLDKFFAPGEVDEFWLTFPDPRPKKREIRRRLSNPRFLKLYQQACKARGWFKFKTDNTPLFEYTLEVLQDEFPVDDLVYTFDLYASDLQGDHHGIKTRYEGIWTEKGERIKYLKFRFKTTEELKELGILEEEKQITEE</sequence>
<proteinExistence type="inferred from homology"/>
<dbReference type="NCBIfam" id="NF001080">
    <property type="entry name" value="PRK00121.2-2"/>
    <property type="match status" value="1"/>
</dbReference>
<comment type="function">
    <text evidence="2 7">Catalyzes the formation of N(7)-methylguanine at position 46 (m7G46) in tRNA.</text>
</comment>
<dbReference type="GO" id="GO:0008176">
    <property type="term" value="F:tRNA (guanine(46)-N7)-methyltransferase activity"/>
    <property type="evidence" value="ECO:0007669"/>
    <property type="project" value="UniProtKB-UniRule"/>
</dbReference>
<dbReference type="AlphaFoldDB" id="A0A3D9KYP8"/>
<feature type="binding site" evidence="7">
    <location>
        <begin position="197"/>
        <end position="200"/>
    </location>
    <ligand>
        <name>substrate</name>
    </ligand>
</feature>
<dbReference type="GO" id="GO:0043527">
    <property type="term" value="C:tRNA methyltransferase complex"/>
    <property type="evidence" value="ECO:0007669"/>
    <property type="project" value="TreeGrafter"/>
</dbReference>
<dbReference type="Pfam" id="PF02390">
    <property type="entry name" value="Methyltransf_4"/>
    <property type="match status" value="1"/>
</dbReference>
<feature type="binding site" evidence="7">
    <location>
        <position position="124"/>
    </location>
    <ligand>
        <name>substrate</name>
    </ligand>
</feature>
<reference evidence="8 9" key="1">
    <citation type="submission" date="2018-07" db="EMBL/GenBank/DDBJ databases">
        <title>Genomic Encyclopedia of Type Strains, Phase IV (KMG-IV): sequencing the most valuable type-strain genomes for metagenomic binning, comparative biology and taxonomic classification.</title>
        <authorList>
            <person name="Goeker M."/>
        </authorList>
    </citation>
    <scope>NUCLEOTIDE SEQUENCE [LARGE SCALE GENOMIC DNA]</scope>
    <source>
        <strain evidence="8 9">DSM 4134</strain>
    </source>
</reference>
<dbReference type="SUPFAM" id="SSF53335">
    <property type="entry name" value="S-adenosyl-L-methionine-dependent methyltransferases"/>
    <property type="match status" value="1"/>
</dbReference>
<dbReference type="RefSeq" id="WP_115869430.1">
    <property type="nucleotide sequence ID" value="NZ_QREG01000019.1"/>
</dbReference>
<evidence type="ECO:0000256" key="6">
    <source>
        <dbReference type="ARBA" id="ARBA00022694"/>
    </source>
</evidence>
<evidence type="ECO:0000256" key="2">
    <source>
        <dbReference type="ARBA" id="ARBA00003015"/>
    </source>
</evidence>